<comment type="similarity">
    <text evidence="3">In the N-terminal section; belongs to the phytochrome family.</text>
</comment>
<feature type="domain" description="PAC" evidence="20">
    <location>
        <begin position="1299"/>
        <end position="1351"/>
    </location>
</feature>
<dbReference type="SUPFAM" id="SSF52172">
    <property type="entry name" value="CheY-like"/>
    <property type="match status" value="2"/>
</dbReference>
<dbReference type="Pfam" id="PF01590">
    <property type="entry name" value="GAF"/>
    <property type="match status" value="2"/>
</dbReference>
<comment type="catalytic activity">
    <reaction evidence="1">
        <text>ATP + protein L-histidine = ADP + protein N-phospho-L-histidine.</text>
        <dbReference type="EC" id="2.7.13.3"/>
    </reaction>
</comment>
<feature type="domain" description="PAS" evidence="19">
    <location>
        <begin position="1241"/>
        <end position="1272"/>
    </location>
</feature>
<dbReference type="SMART" id="SM00448">
    <property type="entry name" value="REC"/>
    <property type="match status" value="2"/>
</dbReference>
<dbReference type="SUPFAM" id="SSF55874">
    <property type="entry name" value="ATPase domain of HSP90 chaperone/DNA topoisomerase II/histidine kinase"/>
    <property type="match status" value="1"/>
</dbReference>
<name>A0A926WEG2_9NOST</name>
<dbReference type="InterPro" id="IPR046342">
    <property type="entry name" value="CBS_dom_sf"/>
</dbReference>
<evidence type="ECO:0000256" key="2">
    <source>
        <dbReference type="ARBA" id="ARBA00004236"/>
    </source>
</evidence>
<keyword evidence="7" id="KW-0808">Transferase</keyword>
<comment type="caution">
    <text evidence="22">The sequence shown here is derived from an EMBL/GenBank/DDBJ whole genome shotgun (WGS) entry which is preliminary data.</text>
</comment>
<dbReference type="InterPro" id="IPR013655">
    <property type="entry name" value="PAS_fold_3"/>
</dbReference>
<evidence type="ECO:0000313" key="23">
    <source>
        <dbReference type="Proteomes" id="UP000662185"/>
    </source>
</evidence>
<evidence type="ECO:0000259" key="17">
    <source>
        <dbReference type="PROSITE" id="PS50109"/>
    </source>
</evidence>
<dbReference type="CDD" id="cd04620">
    <property type="entry name" value="CBS_two-component_sensor_histidine_kinase_repeat1"/>
    <property type="match status" value="1"/>
</dbReference>
<dbReference type="Gene3D" id="3.10.580.10">
    <property type="entry name" value="CBS-domain"/>
    <property type="match status" value="2"/>
</dbReference>
<dbReference type="Gene3D" id="3.30.450.40">
    <property type="match status" value="2"/>
</dbReference>
<evidence type="ECO:0000259" key="19">
    <source>
        <dbReference type="PROSITE" id="PS50112"/>
    </source>
</evidence>
<dbReference type="FunFam" id="1.10.287.130:FF:000038">
    <property type="entry name" value="Sensory transduction histidine kinase"/>
    <property type="match status" value="1"/>
</dbReference>
<evidence type="ECO:0000256" key="8">
    <source>
        <dbReference type="ARBA" id="ARBA00022741"/>
    </source>
</evidence>
<feature type="coiled-coil region" evidence="15">
    <location>
        <begin position="294"/>
        <end position="336"/>
    </location>
</feature>
<dbReference type="PROSITE" id="PS50109">
    <property type="entry name" value="HIS_KIN"/>
    <property type="match status" value="1"/>
</dbReference>
<evidence type="ECO:0000256" key="14">
    <source>
        <dbReference type="PROSITE-ProRule" id="PRU00703"/>
    </source>
</evidence>
<dbReference type="GO" id="GO:0005524">
    <property type="term" value="F:ATP binding"/>
    <property type="evidence" value="ECO:0007669"/>
    <property type="project" value="UniProtKB-KW"/>
</dbReference>
<dbReference type="InterPro" id="IPR001610">
    <property type="entry name" value="PAC"/>
</dbReference>
<dbReference type="CDD" id="cd16922">
    <property type="entry name" value="HATPase_EvgS-ArcB-TorS-like"/>
    <property type="match status" value="1"/>
</dbReference>
<dbReference type="EMBL" id="JACJQU010000002">
    <property type="protein sequence ID" value="MBD2292917.1"/>
    <property type="molecule type" value="Genomic_DNA"/>
</dbReference>
<evidence type="ECO:0000259" key="20">
    <source>
        <dbReference type="PROSITE" id="PS50113"/>
    </source>
</evidence>
<dbReference type="SUPFAM" id="SSF47384">
    <property type="entry name" value="Homodimeric domain of signal transducing histidine kinase"/>
    <property type="match status" value="1"/>
</dbReference>
<dbReference type="InterPro" id="IPR035965">
    <property type="entry name" value="PAS-like_dom_sf"/>
</dbReference>
<keyword evidence="12" id="KW-0472">Membrane</keyword>
<dbReference type="GO" id="GO:0005886">
    <property type="term" value="C:plasma membrane"/>
    <property type="evidence" value="ECO:0007669"/>
    <property type="project" value="UniProtKB-SubCell"/>
</dbReference>
<dbReference type="PRINTS" id="PR00344">
    <property type="entry name" value="BCTRLSENSOR"/>
</dbReference>
<feature type="domain" description="Histidine kinase" evidence="17">
    <location>
        <begin position="1752"/>
        <end position="1971"/>
    </location>
</feature>
<dbReference type="InterPro" id="IPR003594">
    <property type="entry name" value="HATPase_dom"/>
</dbReference>
<comment type="subcellular location">
    <subcellularLocation>
        <location evidence="2">Cell membrane</location>
    </subcellularLocation>
</comment>
<evidence type="ECO:0000259" key="21">
    <source>
        <dbReference type="PROSITE" id="PS51371"/>
    </source>
</evidence>
<dbReference type="PROSITE" id="PS50046">
    <property type="entry name" value="PHYTOCHROME_2"/>
    <property type="match status" value="1"/>
</dbReference>
<dbReference type="FunFam" id="3.30.565.10:FF:000023">
    <property type="entry name" value="PAS domain-containing sensor histidine kinase"/>
    <property type="match status" value="1"/>
</dbReference>
<dbReference type="InterPro" id="IPR036890">
    <property type="entry name" value="HATPase_C_sf"/>
</dbReference>
<dbReference type="Gene3D" id="3.30.450.20">
    <property type="entry name" value="PAS domain"/>
    <property type="match status" value="8"/>
</dbReference>
<feature type="domain" description="PAC" evidence="20">
    <location>
        <begin position="1029"/>
        <end position="1081"/>
    </location>
</feature>
<dbReference type="SMART" id="SM00116">
    <property type="entry name" value="CBS"/>
    <property type="match status" value="4"/>
</dbReference>
<evidence type="ECO:0000256" key="5">
    <source>
        <dbReference type="ARBA" id="ARBA00022475"/>
    </source>
</evidence>
<dbReference type="InterPro" id="IPR000014">
    <property type="entry name" value="PAS"/>
</dbReference>
<feature type="domain" description="PAC" evidence="20">
    <location>
        <begin position="1431"/>
        <end position="1484"/>
    </location>
</feature>
<dbReference type="InterPro" id="IPR005467">
    <property type="entry name" value="His_kinase_dom"/>
</dbReference>
<dbReference type="GO" id="GO:0000155">
    <property type="term" value="F:phosphorelay sensor kinase activity"/>
    <property type="evidence" value="ECO:0007669"/>
    <property type="project" value="InterPro"/>
</dbReference>
<evidence type="ECO:0000256" key="15">
    <source>
        <dbReference type="SAM" id="Coils"/>
    </source>
</evidence>
<dbReference type="SMART" id="SM00091">
    <property type="entry name" value="PAS"/>
    <property type="match status" value="8"/>
</dbReference>
<feature type="domain" description="PAC" evidence="20">
    <location>
        <begin position="1558"/>
        <end position="1610"/>
    </location>
</feature>
<evidence type="ECO:0000256" key="9">
    <source>
        <dbReference type="ARBA" id="ARBA00022777"/>
    </source>
</evidence>
<dbReference type="Gene3D" id="3.30.565.10">
    <property type="entry name" value="Histidine kinase-like ATPase, C-terminal domain"/>
    <property type="match status" value="1"/>
</dbReference>
<dbReference type="InterPro" id="IPR004358">
    <property type="entry name" value="Sig_transdc_His_kin-like_C"/>
</dbReference>
<feature type="domain" description="PAC" evidence="20">
    <location>
        <begin position="600"/>
        <end position="652"/>
    </location>
</feature>
<dbReference type="SUPFAM" id="SSF55781">
    <property type="entry name" value="GAF domain-like"/>
    <property type="match status" value="2"/>
</dbReference>
<feature type="domain" description="Phytochrome chromophore attachment site" evidence="16">
    <location>
        <begin position="352"/>
        <end position="488"/>
    </location>
</feature>
<dbReference type="NCBIfam" id="TIGR00229">
    <property type="entry name" value="sensory_box"/>
    <property type="match status" value="8"/>
</dbReference>
<feature type="domain" description="PAS" evidence="19">
    <location>
        <begin position="953"/>
        <end position="1025"/>
    </location>
</feature>
<dbReference type="InterPro" id="IPR052162">
    <property type="entry name" value="Sensor_kinase/Photoreceptor"/>
</dbReference>
<dbReference type="FunFam" id="3.30.450.20:FF:000099">
    <property type="entry name" value="Sensory box sensor histidine kinase"/>
    <property type="match status" value="1"/>
</dbReference>
<dbReference type="PANTHER" id="PTHR43304:SF1">
    <property type="entry name" value="PAC DOMAIN-CONTAINING PROTEIN"/>
    <property type="match status" value="1"/>
</dbReference>
<dbReference type="Pfam" id="PF02518">
    <property type="entry name" value="HATPase_c"/>
    <property type="match status" value="1"/>
</dbReference>
<dbReference type="CDD" id="cd17546">
    <property type="entry name" value="REC_hyHK_CKI1_RcsC-like"/>
    <property type="match status" value="1"/>
</dbReference>
<dbReference type="Pfam" id="PF00072">
    <property type="entry name" value="Response_reg"/>
    <property type="match status" value="2"/>
</dbReference>
<dbReference type="Gene3D" id="1.10.287.130">
    <property type="match status" value="1"/>
</dbReference>
<feature type="domain" description="Response regulatory" evidence="18">
    <location>
        <begin position="2134"/>
        <end position="2250"/>
    </location>
</feature>
<dbReference type="Pfam" id="PF13426">
    <property type="entry name" value="PAS_9"/>
    <property type="match status" value="4"/>
</dbReference>
<keyword evidence="23" id="KW-1185">Reference proteome</keyword>
<dbReference type="EC" id="2.7.13.3" evidence="4"/>
<feature type="domain" description="PAS" evidence="19">
    <location>
        <begin position="1082"/>
        <end position="1127"/>
    </location>
</feature>
<dbReference type="CDD" id="cd00082">
    <property type="entry name" value="HisKA"/>
    <property type="match status" value="1"/>
</dbReference>
<feature type="coiled-coil region" evidence="15">
    <location>
        <begin position="510"/>
        <end position="537"/>
    </location>
</feature>
<dbReference type="InterPro" id="IPR000700">
    <property type="entry name" value="PAS-assoc_C"/>
</dbReference>
<gene>
    <name evidence="22" type="ORF">H6G06_05335</name>
</gene>
<dbReference type="Pfam" id="PF00571">
    <property type="entry name" value="CBS"/>
    <property type="match status" value="4"/>
</dbReference>
<dbReference type="SMART" id="SM00065">
    <property type="entry name" value="GAF"/>
    <property type="match status" value="2"/>
</dbReference>
<feature type="domain" description="PAC" evidence="20">
    <location>
        <begin position="1171"/>
        <end position="1223"/>
    </location>
</feature>
<feature type="modified residue" description="4-aspartylphosphate" evidence="13">
    <location>
        <position position="2183"/>
    </location>
</feature>
<dbReference type="Gene3D" id="3.40.50.2300">
    <property type="match status" value="2"/>
</dbReference>
<dbReference type="InterPro" id="IPR003018">
    <property type="entry name" value="GAF"/>
</dbReference>
<dbReference type="RefSeq" id="WP_190557776.1">
    <property type="nucleotide sequence ID" value="NZ_JACJQU010000002.1"/>
</dbReference>
<evidence type="ECO:0000259" key="16">
    <source>
        <dbReference type="PROSITE" id="PS50046"/>
    </source>
</evidence>
<dbReference type="InterPro" id="IPR029016">
    <property type="entry name" value="GAF-like_dom_sf"/>
</dbReference>
<dbReference type="InterPro" id="IPR036097">
    <property type="entry name" value="HisK_dim/P_sf"/>
</dbReference>
<feature type="domain" description="CBS" evidence="21">
    <location>
        <begin position="235"/>
        <end position="293"/>
    </location>
</feature>
<dbReference type="InterPro" id="IPR016132">
    <property type="entry name" value="Phyto_chromo_attachment"/>
</dbReference>
<evidence type="ECO:0000256" key="4">
    <source>
        <dbReference type="ARBA" id="ARBA00012438"/>
    </source>
</evidence>
<evidence type="ECO:0000256" key="6">
    <source>
        <dbReference type="ARBA" id="ARBA00022553"/>
    </source>
</evidence>
<protein>
    <recommendedName>
        <fullName evidence="4">histidine kinase</fullName>
        <ecNumber evidence="4">2.7.13.3</ecNumber>
    </recommendedName>
</protein>
<dbReference type="Proteomes" id="UP000662185">
    <property type="component" value="Unassembled WGS sequence"/>
</dbReference>
<dbReference type="SMART" id="SM00387">
    <property type="entry name" value="HATPase_c"/>
    <property type="match status" value="1"/>
</dbReference>
<feature type="domain" description="PAS" evidence="19">
    <location>
        <begin position="672"/>
        <end position="728"/>
    </location>
</feature>
<dbReference type="CDD" id="cd00130">
    <property type="entry name" value="PAS"/>
    <property type="match status" value="8"/>
</dbReference>
<feature type="domain" description="CBS" evidence="21">
    <location>
        <begin position="101"/>
        <end position="161"/>
    </location>
</feature>
<dbReference type="PROSITE" id="PS51371">
    <property type="entry name" value="CBS"/>
    <property type="match status" value="4"/>
</dbReference>
<dbReference type="SMART" id="SM00388">
    <property type="entry name" value="HisKA"/>
    <property type="match status" value="1"/>
</dbReference>
<dbReference type="CDD" id="cd17774">
    <property type="entry name" value="CBS_two-component_sensor_histidine_kinase_repeat2"/>
    <property type="match status" value="1"/>
</dbReference>
<sequence>MVLVPLQEMTAFEEVIINSPLTVSSDTSFTEAILQMSAARGSCSLADDTTLDRERFLAEARASCVLVVDGTKVLGIFTQRDVVRLSANGYQLTEKSVADVMAYPVIALRQSDFTDIFAVLTLFKLHHIRHLPIVDDNDQLIGLVTHESLRQMLRPIDLLRSRLVSEVMTTNMVYTSSTTSVLDLTRLMSENQVSSVVIVADDDETRAIGIVTERDIVQFHSLDLSFEKIPAQEVMSSPLFTVSPDDSLWKARSLMQEKHLNRVVVTDADGQLLGIVTQSTLLQGLNPVELYKLVETLEQKVSSLEKEKLDLLENRNTQLEQEIQKRTTELTNQAEKEKLLSSIAGRIRSSLDLQQTLNAIVQKVRTFLQCDRVFIYQFHQDWSGVIVAESVIENHESFLNQEINDPCFAPDWVDTYINGRIRVVPDIYQANLAPCHIELLEQIQTRAKILVPIVQEGQLWGLLSATQKDHPRDWQESEVNLLQQLSTQIVNSLQHRCSIAIQQADIYKQLRLELAERNRTEEALRQSEKRYASLAEAAPVGIFRTDAQGNCIYINERWCQMTGLSYEQAMGTGWINALHLEDREKVAQEWYTAAQANRPFRLEYRFQRPDGLVTWVFSQAVAERGENQQIIGYVGTITDINDRKQAEIALQERKELLSSIAENIADGYAYRLVIHPDGTVEVPYTSTSATKLFGQVKQSLSWQDTFATIAPEDKERCEQVMRDAMQGSGHLDNEYRIRDITGQIRWMNSRGQVRTREDGCVIIEGVTLDITERKQAQADLQALVEGAAAVTGNDLFTLLLEYIATFLDCRCALIVTKNGEYFQTSAFWADGNLQTNISGLLEEMPCNLTIAQGAFCCVSDLQQHFPNESFKELAAQSYVGVAIKSTEGETLGSLCLLDDKPLADSSRAIAILQVFAARVGAELERQQAMTALEQLNQELEIRVEERTAELRESQERWELALRGSNDGIWDWNIKANQVFYSTRWKQMRGFADDEIGSNLQEWSNLIHPDDYDRVMIAVADHLAHKTPFFQEEYRVQRKDGSYMWVLDRRQALWDETGNVLRMVGSESDITSRKQAEAELLAVTSLQQAIFDGIDYSIISTNPEGIIQTFNAAAEKMLGYTAKEVIGKVSPLQFHDHDELQQQAANISEIWGRNITPGMAVFITTAIQGIPNEQEWTYIRKDGSRFPVLLSVTTLYDDKQQIIGFVGIAKDITAKKQADEKLRRTIKELSDFKYALDQAAIVAITDSQGTITYANEKFSQISQYSQDELIGQTHKLVNSGYHSREFFAELWSTISSGNVWRGEIQNCSKDGSFYWVDTTIVPFVNDQGQPVQYLSIRTDITDRKQAEIALQESQRFAQSIADSSPNILYIHDLTTGHNLYINRELTSILGYTPGDLARMGSQVLQQLLHPEDLVAYFAHQQQLQAATDDEILEIEYRVRNINATWRWLSARDAVFKRNSEGRAIQYIGVAQDITERKDASEALEKYAREVEDLYNNAPCGYYSLDSEGIITGINNTQLQWLGYTREEMVGQKYINFLTEQGCQIFHENYPKFKEIGFVKDLEFSLIRKDGTVLPVLINATAVNSADGTYLHSLSTVFDITDRREAEKKLKHQLAVIEAAVDGIAILENNIFTYVNQAHLQLFGYENSEELLGKTWQELYSLEESSRFEQEVFPVLMQQHHWQGEATATRKDGSTFTEGLSLTLTEGGNLISVCRDITDVKKAEQELRTINERLTLTNAELERATRLKDEFLANMSHELRTPLNAILGMSEGLQEEVFGVINQGQQKAIATIERSGRHLLELINDILDLSKIESGKLELQLTSVPVKNLADSSLPFIRQQAIKKNIHLTVGIPDTLGEIVVDELRICQVLINLLNNAVKFTPEGGNVRLEIELEGSYLVISVIDTGIGIAPDDASKLFKPFVQVDTKLSRQYSGTGLGLALVRRLVELHDGTVGVTSEIGQGSRFTVKLPYRQSSTPDLLPHPAVFPQCSLAPENRKVLIIEDTPTAAEQVTRYLDQIGMEGVVYPQGEGAIAQILAHQPALIILDIQLPHRSGWEVLAQIKAHAETQTIPVIIVSVVDERSRGLELGAAEYLIKPIIRQQLHQVINQLRQPPTAATHLESITVEEELPPTQQQPLILIAEDNEANIDTVSNYLESRGYHLLVAGNGLEAIDLAKTHAPDLILMDVQMPLMDGLEAIRLIRADDDIANIPIIALTGLAMPNDHERCLQAGANEYLAKPVRLKQLTKMIQNLLNK</sequence>
<organism evidence="22 23">
    <name type="scientific">Anabaena sphaerica FACHB-251</name>
    <dbReference type="NCBI Taxonomy" id="2692883"/>
    <lineage>
        <taxon>Bacteria</taxon>
        <taxon>Bacillati</taxon>
        <taxon>Cyanobacteriota</taxon>
        <taxon>Cyanophyceae</taxon>
        <taxon>Nostocales</taxon>
        <taxon>Nostocaceae</taxon>
        <taxon>Anabaena</taxon>
    </lineage>
</organism>
<dbReference type="SUPFAM" id="SSF55785">
    <property type="entry name" value="PYP-like sensor domain (PAS domain)"/>
    <property type="match status" value="8"/>
</dbReference>
<keyword evidence="14" id="KW-0129">CBS domain</keyword>
<feature type="domain" description="CBS" evidence="21">
    <location>
        <begin position="16"/>
        <end position="92"/>
    </location>
</feature>
<feature type="domain" description="CBS" evidence="21">
    <location>
        <begin position="168"/>
        <end position="226"/>
    </location>
</feature>
<keyword evidence="9" id="KW-0418">Kinase</keyword>
<evidence type="ECO:0000256" key="3">
    <source>
        <dbReference type="ARBA" id="ARBA00006402"/>
    </source>
</evidence>
<feature type="coiled-coil region" evidence="15">
    <location>
        <begin position="1718"/>
        <end position="1745"/>
    </location>
</feature>
<feature type="coiled-coil region" evidence="15">
    <location>
        <begin position="918"/>
        <end position="956"/>
    </location>
</feature>
<evidence type="ECO:0000259" key="18">
    <source>
        <dbReference type="PROSITE" id="PS50110"/>
    </source>
</evidence>
<dbReference type="InterPro" id="IPR001789">
    <property type="entry name" value="Sig_transdc_resp-reg_receiver"/>
</dbReference>
<evidence type="ECO:0000256" key="13">
    <source>
        <dbReference type="PROSITE-ProRule" id="PRU00169"/>
    </source>
</evidence>
<evidence type="ECO:0000313" key="22">
    <source>
        <dbReference type="EMBL" id="MBD2292917.1"/>
    </source>
</evidence>
<keyword evidence="6 13" id="KW-0597">Phosphoprotein</keyword>
<dbReference type="PANTHER" id="PTHR43304">
    <property type="entry name" value="PHYTOCHROME-LIKE PROTEIN CPH1"/>
    <property type="match status" value="1"/>
</dbReference>
<dbReference type="Pfam" id="PF00512">
    <property type="entry name" value="HisKA"/>
    <property type="match status" value="1"/>
</dbReference>
<dbReference type="PROSITE" id="PS50112">
    <property type="entry name" value="PAS"/>
    <property type="match status" value="7"/>
</dbReference>
<evidence type="ECO:0000256" key="12">
    <source>
        <dbReference type="ARBA" id="ARBA00023136"/>
    </source>
</evidence>
<dbReference type="InterPro" id="IPR011006">
    <property type="entry name" value="CheY-like_superfamily"/>
</dbReference>
<keyword evidence="11" id="KW-0902">Two-component regulatory system</keyword>
<evidence type="ECO:0000256" key="11">
    <source>
        <dbReference type="ARBA" id="ARBA00023012"/>
    </source>
</evidence>
<feature type="domain" description="Response regulatory" evidence="18">
    <location>
        <begin position="1995"/>
        <end position="2108"/>
    </location>
</feature>
<dbReference type="SUPFAM" id="SSF54631">
    <property type="entry name" value="CBS-domain pair"/>
    <property type="match status" value="2"/>
</dbReference>
<dbReference type="SMART" id="SM00086">
    <property type="entry name" value="PAC"/>
    <property type="match status" value="8"/>
</dbReference>
<keyword evidence="10" id="KW-0067">ATP-binding</keyword>
<dbReference type="Pfam" id="PF08447">
    <property type="entry name" value="PAS_3"/>
    <property type="match status" value="4"/>
</dbReference>
<feature type="domain" description="PAS" evidence="19">
    <location>
        <begin position="1352"/>
        <end position="1411"/>
    </location>
</feature>
<accession>A0A926WEG2</accession>
<keyword evidence="5" id="KW-1003">Cell membrane</keyword>
<reference evidence="23" key="1">
    <citation type="journal article" date="2020" name="ISME J.">
        <title>Comparative genomics reveals insights into cyanobacterial evolution and habitat adaptation.</title>
        <authorList>
            <person name="Chen M.Y."/>
            <person name="Teng W.K."/>
            <person name="Zhao L."/>
            <person name="Hu C.X."/>
            <person name="Zhou Y.K."/>
            <person name="Han B.P."/>
            <person name="Song L.R."/>
            <person name="Shu W.S."/>
        </authorList>
    </citation>
    <scope>NUCLEOTIDE SEQUENCE [LARGE SCALE GENOMIC DNA]</scope>
    <source>
        <strain evidence="23">FACHB-251</strain>
    </source>
</reference>
<feature type="domain" description="PAS" evidence="19">
    <location>
        <begin position="1485"/>
        <end position="1533"/>
    </location>
</feature>
<feature type="domain" description="PAS" evidence="19">
    <location>
        <begin position="527"/>
        <end position="597"/>
    </location>
</feature>
<dbReference type="PROSITE" id="PS50113">
    <property type="entry name" value="PAC"/>
    <property type="match status" value="7"/>
</dbReference>
<evidence type="ECO:0000256" key="10">
    <source>
        <dbReference type="ARBA" id="ARBA00022840"/>
    </source>
</evidence>
<keyword evidence="15" id="KW-0175">Coiled coil</keyword>
<proteinExistence type="inferred from homology"/>
<dbReference type="PROSITE" id="PS50110">
    <property type="entry name" value="RESPONSE_REGULATORY"/>
    <property type="match status" value="2"/>
</dbReference>
<evidence type="ECO:0000256" key="7">
    <source>
        <dbReference type="ARBA" id="ARBA00022679"/>
    </source>
</evidence>
<dbReference type="InterPro" id="IPR000644">
    <property type="entry name" value="CBS_dom"/>
</dbReference>
<feature type="domain" description="PAC" evidence="20">
    <location>
        <begin position="731"/>
        <end position="782"/>
    </location>
</feature>
<dbReference type="InterPro" id="IPR003661">
    <property type="entry name" value="HisK_dim/P_dom"/>
</dbReference>
<keyword evidence="8" id="KW-0547">Nucleotide-binding</keyword>
<evidence type="ECO:0000256" key="1">
    <source>
        <dbReference type="ARBA" id="ARBA00000085"/>
    </source>
</evidence>
<feature type="modified residue" description="4-aspartylphosphate" evidence="13">
    <location>
        <position position="2044"/>
    </location>
</feature>